<comment type="caution">
    <text evidence="1">The sequence shown here is derived from an EMBL/GenBank/DDBJ whole genome shotgun (WGS) entry which is preliminary data.</text>
</comment>
<gene>
    <name evidence="1" type="ORF">ABID39_001497</name>
</gene>
<accession>A0ABV2FQH7</accession>
<keyword evidence="2" id="KW-1185">Reference proteome</keyword>
<feature type="non-terminal residue" evidence="1">
    <location>
        <position position="27"/>
    </location>
</feature>
<sequence length="27" mass="3272">MQKKFALTNETRVFNNQTLYRIKALKD</sequence>
<reference evidence="1 2" key="1">
    <citation type="submission" date="2024-06" db="EMBL/GenBank/DDBJ databases">
        <title>Genomic Encyclopedia of Type Strains, Phase IV (KMG-IV): sequencing the most valuable type-strain genomes for metagenomic binning, comparative biology and taxonomic classification.</title>
        <authorList>
            <person name="Goeker M."/>
        </authorList>
    </citation>
    <scope>NUCLEOTIDE SEQUENCE [LARGE SCALE GENOMIC DNA]</scope>
    <source>
        <strain evidence="1 2">DSM 23650</strain>
    </source>
</reference>
<protein>
    <submittedName>
        <fullName evidence="1">Uncharacterized protein</fullName>
    </submittedName>
</protein>
<proteinExistence type="predicted"/>
<evidence type="ECO:0000313" key="2">
    <source>
        <dbReference type="Proteomes" id="UP001549112"/>
    </source>
</evidence>
<organism evidence="1 2">
    <name type="scientific">Bartonella japonica</name>
    <dbReference type="NCBI Taxonomy" id="357761"/>
    <lineage>
        <taxon>Bacteria</taxon>
        <taxon>Pseudomonadati</taxon>
        <taxon>Pseudomonadota</taxon>
        <taxon>Alphaproteobacteria</taxon>
        <taxon>Hyphomicrobiales</taxon>
        <taxon>Bartonellaceae</taxon>
        <taxon>Bartonella</taxon>
    </lineage>
</organism>
<dbReference type="Proteomes" id="UP001549112">
    <property type="component" value="Unassembled WGS sequence"/>
</dbReference>
<name>A0ABV2FQH7_9HYPH</name>
<dbReference type="EMBL" id="JBEPLT010000024">
    <property type="protein sequence ID" value="MET3560781.1"/>
    <property type="molecule type" value="Genomic_DNA"/>
</dbReference>
<evidence type="ECO:0000313" key="1">
    <source>
        <dbReference type="EMBL" id="MET3560781.1"/>
    </source>
</evidence>